<dbReference type="AlphaFoldDB" id="A0A917QC81"/>
<dbReference type="SUPFAM" id="SSF53323">
    <property type="entry name" value="Pyruvate-ferredoxin oxidoreductase, PFOR, domain III"/>
    <property type="match status" value="1"/>
</dbReference>
<reference evidence="4 5" key="1">
    <citation type="journal article" date="2014" name="Int. J. Syst. Evol. Microbiol.">
        <title>Complete genome sequence of Corynebacterium casei LMG S-19264T (=DSM 44701T), isolated from a smear-ripened cheese.</title>
        <authorList>
            <consortium name="US DOE Joint Genome Institute (JGI-PGF)"/>
            <person name="Walter F."/>
            <person name="Albersmeier A."/>
            <person name="Kalinowski J."/>
            <person name="Ruckert C."/>
        </authorList>
    </citation>
    <scope>NUCLEOTIDE SEQUENCE [LARGE SCALE GENOMIC DNA]</scope>
    <source>
        <strain evidence="4 5">CGMCC 1.9161</strain>
    </source>
</reference>
<keyword evidence="5" id="KW-1185">Reference proteome</keyword>
<evidence type="ECO:0000259" key="2">
    <source>
        <dbReference type="Pfam" id="PF01558"/>
    </source>
</evidence>
<dbReference type="EMBL" id="BMMF01000010">
    <property type="protein sequence ID" value="GGK44050.1"/>
    <property type="molecule type" value="Genomic_DNA"/>
</dbReference>
<dbReference type="Pfam" id="PF20169">
    <property type="entry name" value="DUF6537"/>
    <property type="match status" value="1"/>
</dbReference>
<dbReference type="NCBIfam" id="NF009588">
    <property type="entry name" value="PRK13029.1"/>
    <property type="match status" value="1"/>
</dbReference>
<dbReference type="Gene3D" id="3.40.50.970">
    <property type="match status" value="1"/>
</dbReference>
<feature type="domain" description="Pyruvate/ketoisovalerate oxidoreductase catalytic" evidence="2">
    <location>
        <begin position="724"/>
        <end position="910"/>
    </location>
</feature>
<dbReference type="InterPro" id="IPR002869">
    <property type="entry name" value="Pyrv_flavodox_OxRed_cen"/>
</dbReference>
<dbReference type="InterPro" id="IPR046667">
    <property type="entry name" value="DUF6537"/>
</dbReference>
<dbReference type="PANTHER" id="PTHR48084">
    <property type="entry name" value="2-OXOGLUTARATE OXIDOREDUCTASE SUBUNIT KORB-RELATED"/>
    <property type="match status" value="1"/>
</dbReference>
<dbReference type="Gene3D" id="3.40.920.10">
    <property type="entry name" value="Pyruvate-ferredoxin oxidoreductase, PFOR, domain III"/>
    <property type="match status" value="1"/>
</dbReference>
<keyword evidence="1" id="KW-0560">Oxidoreductase</keyword>
<gene>
    <name evidence="4" type="ORF">GCM10011322_33890</name>
</gene>
<evidence type="ECO:0000313" key="4">
    <source>
        <dbReference type="EMBL" id="GGK44050.1"/>
    </source>
</evidence>
<dbReference type="Pfam" id="PF01558">
    <property type="entry name" value="POR"/>
    <property type="match status" value="1"/>
</dbReference>
<dbReference type="SUPFAM" id="SSF52518">
    <property type="entry name" value="Thiamin diphosphate-binding fold (THDP-binding)"/>
    <property type="match status" value="2"/>
</dbReference>
<accession>A0A917QC81</accession>
<dbReference type="InterPro" id="IPR019752">
    <property type="entry name" value="Pyrv/ketoisovalerate_OxRed_cat"/>
</dbReference>
<dbReference type="CDD" id="cd07034">
    <property type="entry name" value="TPP_PYR_PFOR_IOR-alpha_like"/>
    <property type="match status" value="1"/>
</dbReference>
<sequence>MTTPEDLNEARYGGTHGRVYLTGVQALARLPIDQARRDRAAGLTTAGYVSGYRGSPLGTFDKHLAEAHAHLAAHDVLAQPGLNEDLAATAVWGTQLAALNQTRRVDGVFGLWYGKGPGVDRSGDALKHANMAGTSALGGVVAVAGDDHGASSSTVAHQSDHAFIAAQIPILAPGSVREILEYGLLGFSMSRFTGLWVGMKATTEVVEGASAFEIAPERPAIHLPEGFEAPPGGLHVRWPDNPPAAERRLAARMEALRAFADANRGLDRVLIESPRPRLGIVASGKAAHDVRAALALLGLDETEAAARGLSLLKPGLIWPLAAGRMRNFSRGLETLLVVEEKRPVVEDQLARILIGTDAPPRLLGKTDEAGRPLVPSVGLLDPAHLAAILAERLLAIDPSDTAVAQARDALRAREASRPAPAPPGRAPYFCAGCPHNVSTRVPEGSNAMAGIGCHGMATWVPDRAIVSMTHMGGEGMHWVGQAPFVTEAHRFQNMGDGTYAHSGSLNVRAAVAAGVTLTFKILFNDAVAMTGGQRVEGALTVDAIARQALADGVSAVAVVADDPSRHRGRLPAGVTLDHRDALDGVQRRLREMSGVTVLIYDQVCATEKRRRRKRGTAPAAERRVIINERVCEGCGDCSAKSGCIAITPVETDFGRKRRIDQSSCNVDTSCLKGFCPSFVTLEGARPRRRAGAPEALARLADIPLPEPDLADGTRAHTLVLPGIGGTGIVTTAQVLANAADRAGLCVSALDMAGLAQKNGAVVSYLRIGGSDVDAPAKPAPGCADLVLAADLVVAAAPAIRDLVGRGRTRVRANADVAPSLAFVFDGALDLSGRSERAALRDAAGAEALATIPAERLARAAFGDTIAANMILAGFAWQQGLVPIPLPAIDAAIAANGVAIEANRAAFALGRRYAVAPEAVAGAFEAQVSLEETAPAESAGALIERYARELETYQSGRYAQRYRRALADLSTAEARVAPESDALVATAARALYKLMAYKDEYEVARLQVDPAFVRRIAEEFDGVTRIVHHLAPPGLTGRDPVTGEPRKRAFGPWIRPVLHGLAAARRLRGTPLDPFGWNAERREERALVRDYEELLSTLSMRLTPDNHDRACALAGLALEIRGYGPVKARAVARYREALASGLRSLDAPAAPTRAPLTEAAR</sequence>
<dbReference type="Proteomes" id="UP000600449">
    <property type="component" value="Unassembled WGS sequence"/>
</dbReference>
<evidence type="ECO:0000259" key="3">
    <source>
        <dbReference type="Pfam" id="PF20169"/>
    </source>
</evidence>
<dbReference type="InterPro" id="IPR029061">
    <property type="entry name" value="THDP-binding"/>
</dbReference>
<dbReference type="SUPFAM" id="SSF52922">
    <property type="entry name" value="TK C-terminal domain-like"/>
    <property type="match status" value="1"/>
</dbReference>
<dbReference type="InterPro" id="IPR009014">
    <property type="entry name" value="Transketo_C/PFOR_II"/>
</dbReference>
<evidence type="ECO:0000256" key="1">
    <source>
        <dbReference type="ARBA" id="ARBA00023002"/>
    </source>
</evidence>
<protein>
    <submittedName>
        <fullName evidence="4">Indolepyruvate ferredoxin oxidoreductase</fullName>
    </submittedName>
</protein>
<proteinExistence type="predicted"/>
<dbReference type="InterPro" id="IPR051457">
    <property type="entry name" value="2-oxoacid:Fd_oxidoreductase"/>
</dbReference>
<feature type="domain" description="DUF6537" evidence="3">
    <location>
        <begin position="940"/>
        <end position="1137"/>
    </location>
</feature>
<comment type="caution">
    <text evidence="4">The sequence shown here is derived from an EMBL/GenBank/DDBJ whole genome shotgun (WGS) entry which is preliminary data.</text>
</comment>
<evidence type="ECO:0000313" key="5">
    <source>
        <dbReference type="Proteomes" id="UP000600449"/>
    </source>
</evidence>
<dbReference type="PANTHER" id="PTHR48084:SF3">
    <property type="entry name" value="SUBUNIT OF PYRUVATE:FLAVODOXIN OXIDOREDUCTASE"/>
    <property type="match status" value="1"/>
</dbReference>
<dbReference type="RefSeq" id="WP_188914437.1">
    <property type="nucleotide sequence ID" value="NZ_BMMF01000010.1"/>
</dbReference>
<dbReference type="InterPro" id="IPR002880">
    <property type="entry name" value="Pyrv_Fd/Flavodoxin_OxRdtase_N"/>
</dbReference>
<name>A0A917QC81_9HYPH</name>
<organism evidence="4 5">
    <name type="scientific">Salinarimonas ramus</name>
    <dbReference type="NCBI Taxonomy" id="690164"/>
    <lineage>
        <taxon>Bacteria</taxon>
        <taxon>Pseudomonadati</taxon>
        <taxon>Pseudomonadota</taxon>
        <taxon>Alphaproteobacteria</taxon>
        <taxon>Hyphomicrobiales</taxon>
        <taxon>Salinarimonadaceae</taxon>
        <taxon>Salinarimonas</taxon>
    </lineage>
</organism>
<dbReference type="GO" id="GO:0016903">
    <property type="term" value="F:oxidoreductase activity, acting on the aldehyde or oxo group of donors"/>
    <property type="evidence" value="ECO:0007669"/>
    <property type="project" value="InterPro"/>
</dbReference>
<dbReference type="NCBIfam" id="NF009589">
    <property type="entry name" value="PRK13030.1"/>
    <property type="match status" value="1"/>
</dbReference>